<name>A0ABS4MC86_9LACO</name>
<dbReference type="Proteomes" id="UP001519292">
    <property type="component" value="Unassembled WGS sequence"/>
</dbReference>
<dbReference type="EMBL" id="JAGGLU010000002">
    <property type="protein sequence ID" value="MBP2057223.1"/>
    <property type="molecule type" value="Genomic_DNA"/>
</dbReference>
<protein>
    <recommendedName>
        <fullName evidence="4">EF-hand domain-containing protein</fullName>
    </recommendedName>
</protein>
<sequence>MMKKKKDIVSKLKNSKRRGTLPRDPHVRMAIVFLVREKFNLKSINELSPTDFYYTIARNLSIDVCEYLERELKTISLTSLTEFQSEKFYKFLDVNGYGNFSERDFIQALCIIYALRHINFSFKEDNWNEKVVLSINETLSTMKFDNVDQIFKEKYPYAKRIDIFRFPLNKVIQIVRLEVYRAIIRKLLLLK</sequence>
<gene>
    <name evidence="2" type="ORF">J2Z60_000387</name>
</gene>
<comment type="caution">
    <text evidence="2">The sequence shown here is derived from an EMBL/GenBank/DDBJ whole genome shotgun (WGS) entry which is preliminary data.</text>
</comment>
<proteinExistence type="predicted"/>
<evidence type="ECO:0008006" key="4">
    <source>
        <dbReference type="Google" id="ProtNLM"/>
    </source>
</evidence>
<reference evidence="2 3" key="1">
    <citation type="submission" date="2021-03" db="EMBL/GenBank/DDBJ databases">
        <title>Genomic Encyclopedia of Type Strains, Phase IV (KMG-IV): sequencing the most valuable type-strain genomes for metagenomic binning, comparative biology and taxonomic classification.</title>
        <authorList>
            <person name="Goeker M."/>
        </authorList>
    </citation>
    <scope>NUCLEOTIDE SEQUENCE [LARGE SCALE GENOMIC DNA]</scope>
    <source>
        <strain evidence="2 3">DSM 101872</strain>
    </source>
</reference>
<keyword evidence="3" id="KW-1185">Reference proteome</keyword>
<evidence type="ECO:0000256" key="1">
    <source>
        <dbReference type="SAM" id="MobiDB-lite"/>
    </source>
</evidence>
<evidence type="ECO:0000313" key="2">
    <source>
        <dbReference type="EMBL" id="MBP2057223.1"/>
    </source>
</evidence>
<feature type="region of interest" description="Disordered" evidence="1">
    <location>
        <begin position="1"/>
        <end position="21"/>
    </location>
</feature>
<accession>A0ABS4MC86</accession>
<organism evidence="2 3">
    <name type="scientific">Lactobacillus colini</name>
    <dbReference type="NCBI Taxonomy" id="1819254"/>
    <lineage>
        <taxon>Bacteria</taxon>
        <taxon>Bacillati</taxon>
        <taxon>Bacillota</taxon>
        <taxon>Bacilli</taxon>
        <taxon>Lactobacillales</taxon>
        <taxon>Lactobacillaceae</taxon>
        <taxon>Lactobacillus</taxon>
    </lineage>
</organism>
<evidence type="ECO:0000313" key="3">
    <source>
        <dbReference type="Proteomes" id="UP001519292"/>
    </source>
</evidence>
<dbReference type="RefSeq" id="WP_209685860.1">
    <property type="nucleotide sequence ID" value="NZ_JAGGLU010000002.1"/>
</dbReference>